<dbReference type="Proteomes" id="UP000288805">
    <property type="component" value="Unassembled WGS sequence"/>
</dbReference>
<evidence type="ECO:0000313" key="2">
    <source>
        <dbReference type="Proteomes" id="UP000288805"/>
    </source>
</evidence>
<name>A0A438KG05_VITVI</name>
<organism evidence="1 2">
    <name type="scientific">Vitis vinifera</name>
    <name type="common">Grape</name>
    <dbReference type="NCBI Taxonomy" id="29760"/>
    <lineage>
        <taxon>Eukaryota</taxon>
        <taxon>Viridiplantae</taxon>
        <taxon>Streptophyta</taxon>
        <taxon>Embryophyta</taxon>
        <taxon>Tracheophyta</taxon>
        <taxon>Spermatophyta</taxon>
        <taxon>Magnoliopsida</taxon>
        <taxon>eudicotyledons</taxon>
        <taxon>Gunneridae</taxon>
        <taxon>Pentapetalae</taxon>
        <taxon>rosids</taxon>
        <taxon>Vitales</taxon>
        <taxon>Vitaceae</taxon>
        <taxon>Viteae</taxon>
        <taxon>Vitis</taxon>
    </lineage>
</organism>
<gene>
    <name evidence="1" type="ORF">CK203_004617</name>
</gene>
<dbReference type="AlphaFoldDB" id="A0A438KG05"/>
<accession>A0A438KG05</accession>
<proteinExistence type="predicted"/>
<sequence length="92" mass="10297">MYGVIISLTLQLNSLAIGSDENAAKIILVALVECLISKKLEGRSVDIPCFHRHWSLLCFLLFLGVGPGCNHKGVGKGRRDHFVRHWENILEE</sequence>
<evidence type="ECO:0000313" key="1">
    <source>
        <dbReference type="EMBL" id="RVX20145.1"/>
    </source>
</evidence>
<protein>
    <submittedName>
        <fullName evidence="1">Uncharacterized protein</fullName>
    </submittedName>
</protein>
<dbReference type="EMBL" id="QGNW01000007">
    <property type="protein sequence ID" value="RVX20145.1"/>
    <property type="molecule type" value="Genomic_DNA"/>
</dbReference>
<comment type="caution">
    <text evidence="1">The sequence shown here is derived from an EMBL/GenBank/DDBJ whole genome shotgun (WGS) entry which is preliminary data.</text>
</comment>
<reference evidence="1 2" key="1">
    <citation type="journal article" date="2018" name="PLoS Genet.">
        <title>Population sequencing reveals clonal diversity and ancestral inbreeding in the grapevine cultivar Chardonnay.</title>
        <authorList>
            <person name="Roach M.J."/>
            <person name="Johnson D.L."/>
            <person name="Bohlmann J."/>
            <person name="van Vuuren H.J."/>
            <person name="Jones S.J."/>
            <person name="Pretorius I.S."/>
            <person name="Schmidt S.A."/>
            <person name="Borneman A.R."/>
        </authorList>
    </citation>
    <scope>NUCLEOTIDE SEQUENCE [LARGE SCALE GENOMIC DNA]</scope>
    <source>
        <strain evidence="2">cv. Chardonnay</strain>
        <tissue evidence="1">Leaf</tissue>
    </source>
</reference>